<dbReference type="PANTHER" id="PTHR45631:SF202">
    <property type="entry name" value="SENESCENCE-INDUCED RECEPTOR-LIKE SERINE_THREONINE-PROTEIN KINASE"/>
    <property type="match status" value="1"/>
</dbReference>
<proteinExistence type="predicted"/>
<feature type="binding site" evidence="1">
    <location>
        <position position="142"/>
    </location>
    <ligand>
        <name>ATP</name>
        <dbReference type="ChEBI" id="CHEBI:30616"/>
    </ligand>
</feature>
<dbReference type="GO" id="GO:0004672">
    <property type="term" value="F:protein kinase activity"/>
    <property type="evidence" value="ECO:0007669"/>
    <property type="project" value="InterPro"/>
</dbReference>
<feature type="transmembrane region" description="Helical" evidence="2">
    <location>
        <begin position="61"/>
        <end position="84"/>
    </location>
</feature>
<dbReference type="InterPro" id="IPR001245">
    <property type="entry name" value="Ser-Thr/Tyr_kinase_cat_dom"/>
</dbReference>
<evidence type="ECO:0000313" key="5">
    <source>
        <dbReference type="Proteomes" id="UP001206925"/>
    </source>
</evidence>
<dbReference type="SUPFAM" id="SSF56112">
    <property type="entry name" value="Protein kinase-like (PK-like)"/>
    <property type="match status" value="1"/>
</dbReference>
<evidence type="ECO:0000256" key="1">
    <source>
        <dbReference type="PROSITE-ProRule" id="PRU10141"/>
    </source>
</evidence>
<dbReference type="InterPro" id="IPR017441">
    <property type="entry name" value="Protein_kinase_ATP_BS"/>
</dbReference>
<feature type="domain" description="Protein kinase" evidence="3">
    <location>
        <begin position="115"/>
        <end position="364"/>
    </location>
</feature>
<dbReference type="Pfam" id="PF07714">
    <property type="entry name" value="PK_Tyr_Ser-Thr"/>
    <property type="match status" value="2"/>
</dbReference>
<dbReference type="PANTHER" id="PTHR45631">
    <property type="entry name" value="OS07G0107800 PROTEIN-RELATED"/>
    <property type="match status" value="1"/>
</dbReference>
<sequence length="364" mass="40894">MHGLPCSNLIGNNFTKPLPAQLLAKQKKGTLLLSIEESSDEDKSSCQEGSCGNNKHKKARFLVVTIAIGLSVVVLLSLVIIWLVKRRKKALIKRDESFIHRKQQFTYSEVVGITNNFQKEIGRGGFGGVFHGIYEDKQVAVKMLSESSSQGYKEFQAEVKLLMLIHRNITSLIGYCNDGEHKAIIYEFMANGNLEKHLYDGHPNVLSWERRLQIGCDAAEEGDWAPRAQSRFNRYLNEIHPGYYSTRRLTEKSDVYSFGVVLLELITGRKATLYGEHIVNWVKSPIENGNVETIIDSRIVGGFDINTVRKVVEMAMACVSSSSIERPTLDNVVVDLKNCLRAERERKSKLVSCNMDSVSGPTPR</sequence>
<dbReference type="Proteomes" id="UP001206925">
    <property type="component" value="Unassembled WGS sequence"/>
</dbReference>
<keyword evidence="1" id="KW-0067">ATP-binding</keyword>
<keyword evidence="1" id="KW-0547">Nucleotide-binding</keyword>
<dbReference type="Gene3D" id="1.10.510.10">
    <property type="entry name" value="Transferase(Phosphotransferase) domain 1"/>
    <property type="match status" value="2"/>
</dbReference>
<dbReference type="PROSITE" id="PS00107">
    <property type="entry name" value="PROTEIN_KINASE_ATP"/>
    <property type="match status" value="1"/>
</dbReference>
<reference evidence="4" key="1">
    <citation type="submission" date="2022-06" db="EMBL/GenBank/DDBJ databases">
        <title>Uncovering the hologenomic basis of an extraordinary plant invasion.</title>
        <authorList>
            <person name="Bieker V.C."/>
            <person name="Martin M.D."/>
            <person name="Gilbert T."/>
            <person name="Hodgins K."/>
            <person name="Battlay P."/>
            <person name="Petersen B."/>
            <person name="Wilson J."/>
        </authorList>
    </citation>
    <scope>NUCLEOTIDE SEQUENCE</scope>
    <source>
        <strain evidence="4">AA19_3_7</strain>
        <tissue evidence="4">Leaf</tissue>
    </source>
</reference>
<protein>
    <recommendedName>
        <fullName evidence="3">Protein kinase domain-containing protein</fullName>
    </recommendedName>
</protein>
<evidence type="ECO:0000256" key="2">
    <source>
        <dbReference type="SAM" id="Phobius"/>
    </source>
</evidence>
<keyword evidence="2" id="KW-0472">Membrane</keyword>
<name>A0AAD5BS32_AMBAR</name>
<keyword evidence="5" id="KW-1185">Reference proteome</keyword>
<keyword evidence="2" id="KW-1133">Transmembrane helix</keyword>
<dbReference type="PROSITE" id="PS50011">
    <property type="entry name" value="PROTEIN_KINASE_DOM"/>
    <property type="match status" value="1"/>
</dbReference>
<evidence type="ECO:0000313" key="4">
    <source>
        <dbReference type="EMBL" id="KAI7727144.1"/>
    </source>
</evidence>
<dbReference type="AlphaFoldDB" id="A0AAD5BS32"/>
<accession>A0AAD5BS32</accession>
<comment type="caution">
    <text evidence="4">The sequence shown here is derived from an EMBL/GenBank/DDBJ whole genome shotgun (WGS) entry which is preliminary data.</text>
</comment>
<evidence type="ECO:0000259" key="3">
    <source>
        <dbReference type="PROSITE" id="PS50011"/>
    </source>
</evidence>
<dbReference type="GO" id="GO:0005524">
    <property type="term" value="F:ATP binding"/>
    <property type="evidence" value="ECO:0007669"/>
    <property type="project" value="UniProtKB-UniRule"/>
</dbReference>
<dbReference type="InterPro" id="IPR011009">
    <property type="entry name" value="Kinase-like_dom_sf"/>
</dbReference>
<dbReference type="InterPro" id="IPR000719">
    <property type="entry name" value="Prot_kinase_dom"/>
</dbReference>
<gene>
    <name evidence="4" type="ORF">M8C21_020169</name>
</gene>
<organism evidence="4 5">
    <name type="scientific">Ambrosia artemisiifolia</name>
    <name type="common">Common ragweed</name>
    <dbReference type="NCBI Taxonomy" id="4212"/>
    <lineage>
        <taxon>Eukaryota</taxon>
        <taxon>Viridiplantae</taxon>
        <taxon>Streptophyta</taxon>
        <taxon>Embryophyta</taxon>
        <taxon>Tracheophyta</taxon>
        <taxon>Spermatophyta</taxon>
        <taxon>Magnoliopsida</taxon>
        <taxon>eudicotyledons</taxon>
        <taxon>Gunneridae</taxon>
        <taxon>Pentapetalae</taxon>
        <taxon>asterids</taxon>
        <taxon>campanulids</taxon>
        <taxon>Asterales</taxon>
        <taxon>Asteraceae</taxon>
        <taxon>Asteroideae</taxon>
        <taxon>Heliantheae alliance</taxon>
        <taxon>Heliantheae</taxon>
        <taxon>Ambrosia</taxon>
    </lineage>
</organism>
<keyword evidence="2" id="KW-0812">Transmembrane</keyword>
<dbReference type="EMBL" id="JAMZMK010011434">
    <property type="protein sequence ID" value="KAI7727144.1"/>
    <property type="molecule type" value="Genomic_DNA"/>
</dbReference>